<dbReference type="SMART" id="SM01019">
    <property type="entry name" value="B3"/>
    <property type="match status" value="2"/>
</dbReference>
<evidence type="ECO:0000256" key="6">
    <source>
        <dbReference type="SAM" id="MobiDB-lite"/>
    </source>
</evidence>
<dbReference type="Pfam" id="PF02362">
    <property type="entry name" value="B3"/>
    <property type="match status" value="1"/>
</dbReference>
<proteinExistence type="predicted"/>
<feature type="region of interest" description="Disordered" evidence="6">
    <location>
        <begin position="154"/>
        <end position="205"/>
    </location>
</feature>
<evidence type="ECO:0000313" key="9">
    <source>
        <dbReference type="Proteomes" id="UP000316621"/>
    </source>
</evidence>
<evidence type="ECO:0000256" key="5">
    <source>
        <dbReference type="ARBA" id="ARBA00023242"/>
    </source>
</evidence>
<comment type="subcellular location">
    <subcellularLocation>
        <location evidence="1">Nucleus</location>
    </subcellularLocation>
</comment>
<dbReference type="AlphaFoldDB" id="A0A4Y7IEN6"/>
<gene>
    <name evidence="8" type="ORF">C5167_038817</name>
</gene>
<evidence type="ECO:0000256" key="4">
    <source>
        <dbReference type="ARBA" id="ARBA00023163"/>
    </source>
</evidence>
<dbReference type="PROSITE" id="PS50863">
    <property type="entry name" value="B3"/>
    <property type="match status" value="2"/>
</dbReference>
<dbReference type="GO" id="GO:0005634">
    <property type="term" value="C:nucleus"/>
    <property type="evidence" value="ECO:0007669"/>
    <property type="project" value="UniProtKB-SubCell"/>
</dbReference>
<feature type="domain" description="TF-B3" evidence="7">
    <location>
        <begin position="42"/>
        <end position="139"/>
    </location>
</feature>
<dbReference type="SUPFAM" id="SSF101936">
    <property type="entry name" value="DNA-binding pseudobarrel domain"/>
    <property type="match status" value="2"/>
</dbReference>
<keyword evidence="3" id="KW-0238">DNA-binding</keyword>
<dbReference type="GO" id="GO:0003677">
    <property type="term" value="F:DNA binding"/>
    <property type="evidence" value="ECO:0007669"/>
    <property type="project" value="UniProtKB-KW"/>
</dbReference>
<dbReference type="Proteomes" id="UP000316621">
    <property type="component" value="Chromosome 1"/>
</dbReference>
<name>A0A4Y7IEN6_PAPSO</name>
<dbReference type="STRING" id="3469.A0A4Y7IEN6"/>
<dbReference type="PANTHER" id="PTHR31391">
    <property type="entry name" value="B3 DOMAIN-CONTAINING PROTEIN OS11G0197600-RELATED"/>
    <property type="match status" value="1"/>
</dbReference>
<evidence type="ECO:0000259" key="7">
    <source>
        <dbReference type="PROSITE" id="PS50863"/>
    </source>
</evidence>
<keyword evidence="4" id="KW-0804">Transcription</keyword>
<organism evidence="8 9">
    <name type="scientific">Papaver somniferum</name>
    <name type="common">Opium poppy</name>
    <dbReference type="NCBI Taxonomy" id="3469"/>
    <lineage>
        <taxon>Eukaryota</taxon>
        <taxon>Viridiplantae</taxon>
        <taxon>Streptophyta</taxon>
        <taxon>Embryophyta</taxon>
        <taxon>Tracheophyta</taxon>
        <taxon>Spermatophyta</taxon>
        <taxon>Magnoliopsida</taxon>
        <taxon>Ranunculales</taxon>
        <taxon>Papaveraceae</taxon>
        <taxon>Papaveroideae</taxon>
        <taxon>Papaver</taxon>
    </lineage>
</organism>
<dbReference type="PANTHER" id="PTHR31391:SF81">
    <property type="entry name" value="TF-B3 DOMAIN-CONTAINING PROTEIN"/>
    <property type="match status" value="1"/>
</dbReference>
<evidence type="ECO:0000256" key="3">
    <source>
        <dbReference type="ARBA" id="ARBA00023125"/>
    </source>
</evidence>
<evidence type="ECO:0000256" key="2">
    <source>
        <dbReference type="ARBA" id="ARBA00023015"/>
    </source>
</evidence>
<dbReference type="OMA" id="EVNITHN"/>
<dbReference type="CDD" id="cd10017">
    <property type="entry name" value="B3_DNA"/>
    <property type="match status" value="2"/>
</dbReference>
<keyword evidence="5" id="KW-0539">Nucleus</keyword>
<evidence type="ECO:0000256" key="1">
    <source>
        <dbReference type="ARBA" id="ARBA00004123"/>
    </source>
</evidence>
<dbReference type="Gene3D" id="2.40.330.10">
    <property type="entry name" value="DNA-binding pseudobarrel domain"/>
    <property type="match status" value="2"/>
</dbReference>
<keyword evidence="2" id="KW-0805">Transcription regulation</keyword>
<sequence>MAITRSRRASRAPRTNVFISGGNFVASTGDDGTNEIGCRRPRFFIIIHNAIIQDGNLKIPPEFFKSYGADSHHATLEIPDGLTWDVQLKRNSNGGNAAVSFQICQLAQFFEYYSIRPGHVLLFKYHGNSHFHVIIFDTSAGEINYPADSSNDEAHFHRYHEGGPSEIQSSEEEDYCVHASTDEDQSSASSLSSSEEEEVRVVGKNKRKHVYLRTKEGEDRARRRTKQRATLISDEFQSENPFFTIALQPSYMNHKYLHIPASFNEKHMFSHGKKIKAQVEDGRFWLLAFPKDEGGRLTIGVASFLKDNDLVVGDIILMELMKEMKSKYLDAKVHIFRA</sequence>
<dbReference type="InterPro" id="IPR003340">
    <property type="entry name" value="B3_DNA-bd"/>
</dbReference>
<dbReference type="InterPro" id="IPR044837">
    <property type="entry name" value="REM16-like"/>
</dbReference>
<keyword evidence="9" id="KW-1185">Reference proteome</keyword>
<reference evidence="8 9" key="1">
    <citation type="journal article" date="2018" name="Science">
        <title>The opium poppy genome and morphinan production.</title>
        <authorList>
            <person name="Guo L."/>
            <person name="Winzer T."/>
            <person name="Yang X."/>
            <person name="Li Y."/>
            <person name="Ning Z."/>
            <person name="He Z."/>
            <person name="Teodor R."/>
            <person name="Lu Y."/>
            <person name="Bowser T.A."/>
            <person name="Graham I.A."/>
            <person name="Ye K."/>
        </authorList>
    </citation>
    <scope>NUCLEOTIDE SEQUENCE [LARGE SCALE GENOMIC DNA]</scope>
    <source>
        <strain evidence="9">cv. HN1</strain>
        <tissue evidence="8">Leaves</tissue>
    </source>
</reference>
<dbReference type="EMBL" id="CM010715">
    <property type="protein sequence ID" value="RZC45875.1"/>
    <property type="molecule type" value="Genomic_DNA"/>
</dbReference>
<feature type="compositionally biased region" description="Basic and acidic residues" evidence="6">
    <location>
        <begin position="154"/>
        <end position="163"/>
    </location>
</feature>
<dbReference type="InterPro" id="IPR015300">
    <property type="entry name" value="DNA-bd_pseudobarrel_sf"/>
</dbReference>
<dbReference type="OrthoDB" id="1864528at2759"/>
<evidence type="ECO:0000313" key="8">
    <source>
        <dbReference type="EMBL" id="RZC45875.1"/>
    </source>
</evidence>
<accession>A0A4Y7IEN6</accession>
<dbReference type="Gramene" id="RZC45875">
    <property type="protein sequence ID" value="RZC45875"/>
    <property type="gene ID" value="C5167_038817"/>
</dbReference>
<protein>
    <recommendedName>
        <fullName evidence="7">TF-B3 domain-containing protein</fullName>
    </recommendedName>
</protein>
<feature type="domain" description="TF-B3" evidence="7">
    <location>
        <begin position="242"/>
        <end position="338"/>
    </location>
</feature>